<dbReference type="AlphaFoldDB" id="A0A1V6VEM0"/>
<dbReference type="STRING" id="60175.A0A1V6VEM0"/>
<evidence type="ECO:0000313" key="2">
    <source>
        <dbReference type="EMBL" id="OQE79821.1"/>
    </source>
</evidence>
<name>A0A1V6VEM0_PENNA</name>
<keyword evidence="3" id="KW-1185">Reference proteome</keyword>
<proteinExistence type="predicted"/>
<reference evidence="1" key="1">
    <citation type="submission" date="2016-10" db="EMBL/GenBank/DDBJ databases">
        <title>Uncovering the secondary metabolism of Penicillium species provides insights into the evolution of 6-MSA pathways.</title>
        <authorList>
            <person name="Nielsen J.C."/>
            <person name="Nielsen J."/>
        </authorList>
    </citation>
    <scope>NUCLEOTIDE SEQUENCE [LARGE SCALE GENOMIC DNA]</scope>
    <source>
        <strain evidence="1">IBT 13039</strain>
    </source>
</reference>
<dbReference type="OMA" id="DELWACY"/>
<protein>
    <submittedName>
        <fullName evidence="1">Uncharacterized protein</fullName>
    </submittedName>
</protein>
<evidence type="ECO:0000313" key="3">
    <source>
        <dbReference type="Proteomes" id="UP000191691"/>
    </source>
</evidence>
<evidence type="ECO:0000313" key="1">
    <source>
        <dbReference type="EMBL" id="OQE49104.1"/>
    </source>
</evidence>
<organism evidence="1 3">
    <name type="scientific">Penicillium nalgiovense</name>
    <dbReference type="NCBI Taxonomy" id="60175"/>
    <lineage>
        <taxon>Eukaryota</taxon>
        <taxon>Fungi</taxon>
        <taxon>Dikarya</taxon>
        <taxon>Ascomycota</taxon>
        <taxon>Pezizomycotina</taxon>
        <taxon>Eurotiomycetes</taxon>
        <taxon>Eurotiomycetidae</taxon>
        <taxon>Eurotiales</taxon>
        <taxon>Aspergillaceae</taxon>
        <taxon>Penicillium</taxon>
    </lineage>
</organism>
<dbReference type="Proteomes" id="UP000191691">
    <property type="component" value="Unassembled WGS sequence"/>
</dbReference>
<dbReference type="EMBL" id="MOOB01000550">
    <property type="protein sequence ID" value="OQE49104.1"/>
    <property type="molecule type" value="Genomic_DNA"/>
</dbReference>
<reference evidence="3" key="2">
    <citation type="journal article" date="2017" name="Nat. Microbiol.">
        <title>Global analysis of biosynthetic gene clusters reveals vast potential of secondary metabolite production in Penicillium species.</title>
        <authorList>
            <person name="Nielsen J.C."/>
            <person name="Grijseels S."/>
            <person name="Prigent S."/>
            <person name="Ji B."/>
            <person name="Dainat J."/>
            <person name="Nielsen K.F."/>
            <person name="Frisvad J.C."/>
            <person name="Workman M."/>
            <person name="Nielsen J."/>
        </authorList>
    </citation>
    <scope>NUCLEOTIDE SEQUENCE [LARGE SCALE GENOMIC DNA]</scope>
    <source>
        <strain evidence="3">IBT 13039</strain>
    </source>
</reference>
<gene>
    <name evidence="2" type="ORF">PENNAL_c0049G03884</name>
    <name evidence="1" type="ORF">PENNAL_c0550G03550</name>
</gene>
<dbReference type="EMBL" id="MOOB01000049">
    <property type="protein sequence ID" value="OQE79821.1"/>
    <property type="molecule type" value="Genomic_DNA"/>
</dbReference>
<accession>A0A1V6VEM0</accession>
<comment type="caution">
    <text evidence="1">The sequence shown here is derived from an EMBL/GenBank/DDBJ whole genome shotgun (WGS) entry which is preliminary data.</text>
</comment>
<sequence length="220" mass="25769">MSNLLSTGKLYPWLPKDLGSLHDWLKRVEPTWGFTVYRTIYTPESDAAFADVVDLITAYLKDGFYKQYKSLRENPRTADQADKAIFDELWAAYKPRVMDDATQFDGLSIDQLRTQFEAWAEEQGRADNFPGYRMFIVVDEESLNSLQNAPIPAELPIGMKRRIAHYVKLVEAGQEQDRDSLFLGWMKCSLKGLWDMWRNMQDGDYMRSSYMMVRERRDVY</sequence>